<proteinExistence type="predicted"/>
<dbReference type="EMBL" id="BLXT01004727">
    <property type="protein sequence ID" value="GFO17069.1"/>
    <property type="molecule type" value="Genomic_DNA"/>
</dbReference>
<name>A0AAV4BFE4_9GAST</name>
<protein>
    <recommendedName>
        <fullName evidence="3">Thyroglobulin type-1 domain-containing protein</fullName>
    </recommendedName>
</protein>
<comment type="caution">
    <text evidence="1">The sequence shown here is derived from an EMBL/GenBank/DDBJ whole genome shotgun (WGS) entry which is preliminary data.</text>
</comment>
<gene>
    <name evidence="1" type="ORF">PoB_004357400</name>
</gene>
<organism evidence="1 2">
    <name type="scientific">Plakobranchus ocellatus</name>
    <dbReference type="NCBI Taxonomy" id="259542"/>
    <lineage>
        <taxon>Eukaryota</taxon>
        <taxon>Metazoa</taxon>
        <taxon>Spiralia</taxon>
        <taxon>Lophotrochozoa</taxon>
        <taxon>Mollusca</taxon>
        <taxon>Gastropoda</taxon>
        <taxon>Heterobranchia</taxon>
        <taxon>Euthyneura</taxon>
        <taxon>Panpulmonata</taxon>
        <taxon>Sacoglossa</taxon>
        <taxon>Placobranchoidea</taxon>
        <taxon>Plakobranchidae</taxon>
        <taxon>Plakobranchus</taxon>
    </lineage>
</organism>
<evidence type="ECO:0008006" key="3">
    <source>
        <dbReference type="Google" id="ProtNLM"/>
    </source>
</evidence>
<dbReference type="AlphaFoldDB" id="A0AAV4BFE4"/>
<reference evidence="1 2" key="1">
    <citation type="journal article" date="2021" name="Elife">
        <title>Chloroplast acquisition without the gene transfer in kleptoplastic sea slugs, Plakobranchus ocellatus.</title>
        <authorList>
            <person name="Maeda T."/>
            <person name="Takahashi S."/>
            <person name="Yoshida T."/>
            <person name="Shimamura S."/>
            <person name="Takaki Y."/>
            <person name="Nagai Y."/>
            <person name="Toyoda A."/>
            <person name="Suzuki Y."/>
            <person name="Arimoto A."/>
            <person name="Ishii H."/>
            <person name="Satoh N."/>
            <person name="Nishiyama T."/>
            <person name="Hasebe M."/>
            <person name="Maruyama T."/>
            <person name="Minagawa J."/>
            <person name="Obokata J."/>
            <person name="Shigenobu S."/>
        </authorList>
    </citation>
    <scope>NUCLEOTIDE SEQUENCE [LARGE SCALE GENOMIC DNA]</scope>
</reference>
<sequence length="95" mass="10731">MQWRTSENHCRLQLLLQPPTDAGSSTMKIFVYSSFSTELFLEPCPDLSGDPSRETDCDLSRDPVLESVSTGEKCYCVDDGEQNRHVSHCTEDTKQ</sequence>
<dbReference type="Proteomes" id="UP000735302">
    <property type="component" value="Unassembled WGS sequence"/>
</dbReference>
<keyword evidence="2" id="KW-1185">Reference proteome</keyword>
<accession>A0AAV4BFE4</accession>
<evidence type="ECO:0000313" key="2">
    <source>
        <dbReference type="Proteomes" id="UP000735302"/>
    </source>
</evidence>
<evidence type="ECO:0000313" key="1">
    <source>
        <dbReference type="EMBL" id="GFO17069.1"/>
    </source>
</evidence>